<evidence type="ECO:0000256" key="7">
    <source>
        <dbReference type="ARBA" id="ARBA00022490"/>
    </source>
</evidence>
<evidence type="ECO:0000256" key="11">
    <source>
        <dbReference type="SAM" id="MobiDB-lite"/>
    </source>
</evidence>
<accession>A0A2T9ZD24</accession>
<evidence type="ECO:0000256" key="2">
    <source>
        <dbReference type="ARBA" id="ARBA00003968"/>
    </source>
</evidence>
<feature type="compositionally biased region" description="Polar residues" evidence="11">
    <location>
        <begin position="232"/>
        <end position="242"/>
    </location>
</feature>
<feature type="domain" description="Phosphoribosyltransferase" evidence="12">
    <location>
        <begin position="54"/>
        <end position="158"/>
    </location>
</feature>
<proteinExistence type="inferred from homology"/>
<evidence type="ECO:0000256" key="10">
    <source>
        <dbReference type="ARBA" id="ARBA00022726"/>
    </source>
</evidence>
<dbReference type="GO" id="GO:0006168">
    <property type="term" value="P:adenine salvage"/>
    <property type="evidence" value="ECO:0007669"/>
    <property type="project" value="InterPro"/>
</dbReference>
<dbReference type="GO" id="GO:0016208">
    <property type="term" value="F:AMP binding"/>
    <property type="evidence" value="ECO:0007669"/>
    <property type="project" value="TreeGrafter"/>
</dbReference>
<dbReference type="EMBL" id="MBFS01000447">
    <property type="protein sequence ID" value="PVV02475.1"/>
    <property type="molecule type" value="Genomic_DNA"/>
</dbReference>
<dbReference type="PANTHER" id="PTHR32315:SF3">
    <property type="entry name" value="ADENINE PHOSPHORIBOSYLTRANSFERASE"/>
    <property type="match status" value="1"/>
</dbReference>
<dbReference type="Pfam" id="PF00156">
    <property type="entry name" value="Pribosyltran"/>
    <property type="match status" value="1"/>
</dbReference>
<evidence type="ECO:0000313" key="14">
    <source>
        <dbReference type="Proteomes" id="UP000245609"/>
    </source>
</evidence>
<dbReference type="GO" id="GO:0002055">
    <property type="term" value="F:adenine binding"/>
    <property type="evidence" value="ECO:0007669"/>
    <property type="project" value="TreeGrafter"/>
</dbReference>
<protein>
    <recommendedName>
        <fullName evidence="6">adenine phosphoribosyltransferase</fullName>
        <ecNumber evidence="6">2.4.2.7</ecNumber>
    </recommendedName>
</protein>
<dbReference type="NCBIfam" id="TIGR01090">
    <property type="entry name" value="apt"/>
    <property type="match status" value="1"/>
</dbReference>
<dbReference type="HAMAP" id="MF_00004">
    <property type="entry name" value="Aden_phosphoribosyltr"/>
    <property type="match status" value="1"/>
</dbReference>
<dbReference type="GO" id="GO:0044209">
    <property type="term" value="P:AMP salvage"/>
    <property type="evidence" value="ECO:0007669"/>
    <property type="project" value="UniProtKB-UniPathway"/>
</dbReference>
<evidence type="ECO:0000256" key="3">
    <source>
        <dbReference type="ARBA" id="ARBA00004496"/>
    </source>
</evidence>
<dbReference type="GO" id="GO:0005737">
    <property type="term" value="C:cytoplasm"/>
    <property type="evidence" value="ECO:0007669"/>
    <property type="project" value="UniProtKB-SubCell"/>
</dbReference>
<dbReference type="NCBIfam" id="NF002634">
    <property type="entry name" value="PRK02304.1-3"/>
    <property type="match status" value="1"/>
</dbReference>
<keyword evidence="9" id="KW-0808">Transferase</keyword>
<evidence type="ECO:0000259" key="12">
    <source>
        <dbReference type="Pfam" id="PF00156"/>
    </source>
</evidence>
<dbReference type="SUPFAM" id="SSF53271">
    <property type="entry name" value="PRTase-like"/>
    <property type="match status" value="1"/>
</dbReference>
<dbReference type="GO" id="GO:0006166">
    <property type="term" value="P:purine ribonucleoside salvage"/>
    <property type="evidence" value="ECO:0007669"/>
    <property type="project" value="UniProtKB-KW"/>
</dbReference>
<evidence type="ECO:0000256" key="4">
    <source>
        <dbReference type="ARBA" id="ARBA00004659"/>
    </source>
</evidence>
<evidence type="ECO:0000256" key="8">
    <source>
        <dbReference type="ARBA" id="ARBA00022676"/>
    </source>
</evidence>
<organism evidence="13 14">
    <name type="scientific">Smittium megazygosporum</name>
    <dbReference type="NCBI Taxonomy" id="133381"/>
    <lineage>
        <taxon>Eukaryota</taxon>
        <taxon>Fungi</taxon>
        <taxon>Fungi incertae sedis</taxon>
        <taxon>Zoopagomycota</taxon>
        <taxon>Kickxellomycotina</taxon>
        <taxon>Harpellomycetes</taxon>
        <taxon>Harpellales</taxon>
        <taxon>Legeriomycetaceae</taxon>
        <taxon>Smittium</taxon>
    </lineage>
</organism>
<dbReference type="NCBIfam" id="NF002636">
    <property type="entry name" value="PRK02304.1-5"/>
    <property type="match status" value="1"/>
</dbReference>
<dbReference type="GO" id="GO:0003999">
    <property type="term" value="F:adenine phosphoribosyltransferase activity"/>
    <property type="evidence" value="ECO:0007669"/>
    <property type="project" value="UniProtKB-EC"/>
</dbReference>
<dbReference type="InterPro" id="IPR050054">
    <property type="entry name" value="UPRTase/APRTase"/>
</dbReference>
<name>A0A2T9ZD24_9FUNG</name>
<dbReference type="UniPathway" id="UPA00588">
    <property type="reaction ID" value="UER00646"/>
</dbReference>
<dbReference type="FunFam" id="3.40.50.2020:FF:000021">
    <property type="entry name" value="Adenine phosphoribosyltransferase"/>
    <property type="match status" value="1"/>
</dbReference>
<keyword evidence="14" id="KW-1185">Reference proteome</keyword>
<feature type="region of interest" description="Disordered" evidence="11">
    <location>
        <begin position="232"/>
        <end position="251"/>
    </location>
</feature>
<gene>
    <name evidence="13" type="ORF">BB560_003071</name>
</gene>
<dbReference type="InterPro" id="IPR029057">
    <property type="entry name" value="PRTase-like"/>
</dbReference>
<dbReference type="STRING" id="133381.A0A2T9ZD24"/>
<comment type="pathway">
    <text evidence="4">Purine metabolism; AMP biosynthesis via salvage pathway; AMP from adenine: step 1/1.</text>
</comment>
<evidence type="ECO:0000256" key="1">
    <source>
        <dbReference type="ARBA" id="ARBA00000868"/>
    </source>
</evidence>
<dbReference type="EC" id="2.4.2.7" evidence="6"/>
<comment type="similarity">
    <text evidence="5">Belongs to the purine/pyrimidine phosphoribosyltransferase family.</text>
</comment>
<comment type="function">
    <text evidence="2">Catalyzes a salvage reaction resulting in the formation of AMP, that is energically less costly than de novo synthesis.</text>
</comment>
<dbReference type="InterPro" id="IPR000836">
    <property type="entry name" value="PRTase_dom"/>
</dbReference>
<dbReference type="AlphaFoldDB" id="A0A2T9ZD24"/>
<evidence type="ECO:0000313" key="13">
    <source>
        <dbReference type="EMBL" id="PVV02475.1"/>
    </source>
</evidence>
<dbReference type="Proteomes" id="UP000245609">
    <property type="component" value="Unassembled WGS sequence"/>
</dbReference>
<sequence length="251" mass="27732">MSLEKEEIRDIEQVKELIKSYPDFPSEGVLFRDIFPIFQNPSALDCLLNNLVEQALEFAKKQGSIKIDAVVGLDARGFLFGPTLALKLQAKFVPVRKVGKLPGQTIKFTYVKEYGQDVMEIQADAILKDEKVLIVDDLLATGGTCSAAENLVSQLGATVVLNQFVIELSDLKGRDLLTAPIYSILSFGAWIHHLKKVTESLRFRIVRDDTESQTAISGLGRRVGQLDAGQTENAEYQGTKPDQSPHVRLAS</sequence>
<evidence type="ECO:0000256" key="5">
    <source>
        <dbReference type="ARBA" id="ARBA00008391"/>
    </source>
</evidence>
<keyword evidence="7" id="KW-0963">Cytoplasm</keyword>
<evidence type="ECO:0000256" key="9">
    <source>
        <dbReference type="ARBA" id="ARBA00022679"/>
    </source>
</evidence>
<comment type="catalytic activity">
    <reaction evidence="1">
        <text>AMP + diphosphate = 5-phospho-alpha-D-ribose 1-diphosphate + adenine</text>
        <dbReference type="Rhea" id="RHEA:16609"/>
        <dbReference type="ChEBI" id="CHEBI:16708"/>
        <dbReference type="ChEBI" id="CHEBI:33019"/>
        <dbReference type="ChEBI" id="CHEBI:58017"/>
        <dbReference type="ChEBI" id="CHEBI:456215"/>
        <dbReference type="EC" id="2.4.2.7"/>
    </reaction>
</comment>
<keyword evidence="8" id="KW-0328">Glycosyltransferase</keyword>
<evidence type="ECO:0000256" key="6">
    <source>
        <dbReference type="ARBA" id="ARBA00011893"/>
    </source>
</evidence>
<dbReference type="OrthoDB" id="363185at2759"/>
<dbReference type="Gene3D" id="3.40.50.2020">
    <property type="match status" value="1"/>
</dbReference>
<comment type="subcellular location">
    <subcellularLocation>
        <location evidence="3">Cytoplasm</location>
    </subcellularLocation>
</comment>
<keyword evidence="10" id="KW-0660">Purine salvage</keyword>
<comment type="caution">
    <text evidence="13">The sequence shown here is derived from an EMBL/GenBank/DDBJ whole genome shotgun (WGS) entry which is preliminary data.</text>
</comment>
<dbReference type="InterPro" id="IPR005764">
    <property type="entry name" value="Ade_phspho_trans"/>
</dbReference>
<reference evidence="13 14" key="1">
    <citation type="journal article" date="2018" name="MBio">
        <title>Comparative Genomics Reveals the Core Gene Toolbox for the Fungus-Insect Symbiosis.</title>
        <authorList>
            <person name="Wang Y."/>
            <person name="Stata M."/>
            <person name="Wang W."/>
            <person name="Stajich J.E."/>
            <person name="White M.M."/>
            <person name="Moncalvo J.M."/>
        </authorList>
    </citation>
    <scope>NUCLEOTIDE SEQUENCE [LARGE SCALE GENOMIC DNA]</scope>
    <source>
        <strain evidence="13 14">SC-DP-2</strain>
    </source>
</reference>
<dbReference type="CDD" id="cd06223">
    <property type="entry name" value="PRTases_typeI"/>
    <property type="match status" value="1"/>
</dbReference>
<dbReference type="PANTHER" id="PTHR32315">
    <property type="entry name" value="ADENINE PHOSPHORIBOSYLTRANSFERASE"/>
    <property type="match status" value="1"/>
</dbReference>